<keyword evidence="1" id="KW-0812">Transmembrane</keyword>
<comment type="caution">
    <text evidence="2">The sequence shown here is derived from an EMBL/GenBank/DDBJ whole genome shotgun (WGS) entry which is preliminary data.</text>
</comment>
<evidence type="ECO:0000256" key="1">
    <source>
        <dbReference type="SAM" id="Phobius"/>
    </source>
</evidence>
<organism evidence="2">
    <name type="scientific">marine sediment metagenome</name>
    <dbReference type="NCBI Taxonomy" id="412755"/>
    <lineage>
        <taxon>unclassified sequences</taxon>
        <taxon>metagenomes</taxon>
        <taxon>ecological metagenomes</taxon>
    </lineage>
</organism>
<dbReference type="AlphaFoldDB" id="A0A0F8Z1H4"/>
<keyword evidence="1" id="KW-1133">Transmembrane helix</keyword>
<keyword evidence="1" id="KW-0472">Membrane</keyword>
<dbReference type="EMBL" id="LAZR01050375">
    <property type="protein sequence ID" value="KKK87498.1"/>
    <property type="molecule type" value="Genomic_DNA"/>
</dbReference>
<protein>
    <submittedName>
        <fullName evidence="2">Uncharacterized protein</fullName>
    </submittedName>
</protein>
<feature type="non-terminal residue" evidence="2">
    <location>
        <position position="32"/>
    </location>
</feature>
<accession>A0A0F8Z1H4</accession>
<sequence>MLIPQFSIRWLLVVTAVCAGIFSIFGLAVGGS</sequence>
<gene>
    <name evidence="2" type="ORF">LCGC14_2752650</name>
</gene>
<reference evidence="2" key="1">
    <citation type="journal article" date="2015" name="Nature">
        <title>Complex archaea that bridge the gap between prokaryotes and eukaryotes.</title>
        <authorList>
            <person name="Spang A."/>
            <person name="Saw J.H."/>
            <person name="Jorgensen S.L."/>
            <person name="Zaremba-Niedzwiedzka K."/>
            <person name="Martijn J."/>
            <person name="Lind A.E."/>
            <person name="van Eijk R."/>
            <person name="Schleper C."/>
            <person name="Guy L."/>
            <person name="Ettema T.J."/>
        </authorList>
    </citation>
    <scope>NUCLEOTIDE SEQUENCE</scope>
</reference>
<evidence type="ECO:0000313" key="2">
    <source>
        <dbReference type="EMBL" id="KKK87498.1"/>
    </source>
</evidence>
<name>A0A0F8Z1H4_9ZZZZ</name>
<feature type="transmembrane region" description="Helical" evidence="1">
    <location>
        <begin position="6"/>
        <end position="29"/>
    </location>
</feature>
<proteinExistence type="predicted"/>